<organism evidence="1 2">
    <name type="scientific">Paractinoplanes ferrugineus</name>
    <dbReference type="NCBI Taxonomy" id="113564"/>
    <lineage>
        <taxon>Bacteria</taxon>
        <taxon>Bacillati</taxon>
        <taxon>Actinomycetota</taxon>
        <taxon>Actinomycetes</taxon>
        <taxon>Micromonosporales</taxon>
        <taxon>Micromonosporaceae</taxon>
        <taxon>Paractinoplanes</taxon>
    </lineage>
</organism>
<proteinExistence type="predicted"/>
<evidence type="ECO:0000313" key="1">
    <source>
        <dbReference type="EMBL" id="GIE12698.1"/>
    </source>
</evidence>
<keyword evidence="2" id="KW-1185">Reference proteome</keyword>
<gene>
    <name evidence="1" type="ORF">Afe05nite_45380</name>
</gene>
<dbReference type="EMBL" id="BOMM01000040">
    <property type="protein sequence ID" value="GIE12698.1"/>
    <property type="molecule type" value="Genomic_DNA"/>
</dbReference>
<comment type="caution">
    <text evidence="1">The sequence shown here is derived from an EMBL/GenBank/DDBJ whole genome shotgun (WGS) entry which is preliminary data.</text>
</comment>
<dbReference type="AlphaFoldDB" id="A0A919J2G4"/>
<evidence type="ECO:0000313" key="2">
    <source>
        <dbReference type="Proteomes" id="UP000598174"/>
    </source>
</evidence>
<accession>A0A919J2G4</accession>
<sequence>MLRDVAARRPAAQVEGSFDPAGMDATWVLRVRGARVDAEVFLLRGPVADLAGYQLDRIDEGVVHGGGQNFPDEQPAEWLDGLARREDERARPEWLRPADVPWVEKGECGLWCDGLRGCRLGRPAGSTRTRNWRCPRCGRPGSRPRW</sequence>
<name>A0A919J2G4_9ACTN</name>
<dbReference type="Proteomes" id="UP000598174">
    <property type="component" value="Unassembled WGS sequence"/>
</dbReference>
<reference evidence="1" key="1">
    <citation type="submission" date="2021-01" db="EMBL/GenBank/DDBJ databases">
        <title>Whole genome shotgun sequence of Actinoplanes ferrugineus NBRC 15555.</title>
        <authorList>
            <person name="Komaki H."/>
            <person name="Tamura T."/>
        </authorList>
    </citation>
    <scope>NUCLEOTIDE SEQUENCE</scope>
    <source>
        <strain evidence="1">NBRC 15555</strain>
    </source>
</reference>
<dbReference type="RefSeq" id="WP_203819158.1">
    <property type="nucleotide sequence ID" value="NZ_BAAABP010000022.1"/>
</dbReference>
<protein>
    <submittedName>
        <fullName evidence="1">Uncharacterized protein</fullName>
    </submittedName>
</protein>